<dbReference type="EC" id="2.3.2.27" evidence="5"/>
<feature type="compositionally biased region" description="Basic residues" evidence="20">
    <location>
        <begin position="237"/>
        <end position="257"/>
    </location>
</feature>
<feature type="domain" description="C2H2-type" evidence="21">
    <location>
        <begin position="351"/>
        <end position="378"/>
    </location>
</feature>
<feature type="compositionally biased region" description="Pro residues" evidence="20">
    <location>
        <begin position="528"/>
        <end position="541"/>
    </location>
</feature>
<protein>
    <recommendedName>
        <fullName evidence="16">E3 ubiquitin-protein ligase ZFP91</fullName>
        <ecNumber evidence="5">2.3.2.27</ecNumber>
    </recommendedName>
    <alternativeName>
        <fullName evidence="17">RING-type E3 ubiquitin transferase ZFP91</fullName>
    </alternativeName>
    <alternativeName>
        <fullName evidence="18">Zinc finger protein 91 homolog</fullName>
    </alternativeName>
</protein>
<evidence type="ECO:0000256" key="18">
    <source>
        <dbReference type="ARBA" id="ARBA00079395"/>
    </source>
</evidence>
<evidence type="ECO:0000256" key="17">
    <source>
        <dbReference type="ARBA" id="ARBA00077489"/>
    </source>
</evidence>
<evidence type="ECO:0000256" key="6">
    <source>
        <dbReference type="ARBA" id="ARBA00022553"/>
    </source>
</evidence>
<evidence type="ECO:0000256" key="11">
    <source>
        <dbReference type="ARBA" id="ARBA00022786"/>
    </source>
</evidence>
<keyword evidence="10 19" id="KW-0863">Zinc-finger</keyword>
<accession>A0A6G0HIK1</accession>
<evidence type="ECO:0000256" key="15">
    <source>
        <dbReference type="ARBA" id="ARBA00065249"/>
    </source>
</evidence>
<keyword evidence="13" id="KW-0539">Nucleus</keyword>
<name>A0A6G0HIK1_LARCR</name>
<keyword evidence="23" id="KW-1185">Reference proteome</keyword>
<comment type="function">
    <text evidence="14">Atypical E3 ubiquitin-protein ligase that mediates 'Lys-63'-linked ubiquitination of MAP3K14/NIK, leading to stabilize and activate MAP3K14/NIK. It thereby acts as an activator of the non-canonical NF-kappa-B2/NFKB2 pathway. May also play an important role in cell proliferation and/or anti-apoptosis.</text>
</comment>
<dbReference type="InterPro" id="IPR036236">
    <property type="entry name" value="Znf_C2H2_sf"/>
</dbReference>
<evidence type="ECO:0000256" key="3">
    <source>
        <dbReference type="ARBA" id="ARBA00004906"/>
    </source>
</evidence>
<evidence type="ECO:0000256" key="1">
    <source>
        <dbReference type="ARBA" id="ARBA00000900"/>
    </source>
</evidence>
<reference evidence="22 23" key="1">
    <citation type="submission" date="2019-07" db="EMBL/GenBank/DDBJ databases">
        <title>Chromosome genome assembly for large yellow croaker.</title>
        <authorList>
            <person name="Xiao S."/>
        </authorList>
    </citation>
    <scope>NUCLEOTIDE SEQUENCE [LARGE SCALE GENOMIC DNA]</scope>
    <source>
        <strain evidence="22">JMULYC20181020</strain>
        <tissue evidence="22">Muscle</tissue>
    </source>
</reference>
<keyword evidence="12" id="KW-0862">Zinc</keyword>
<dbReference type="GO" id="GO:0005634">
    <property type="term" value="C:nucleus"/>
    <property type="evidence" value="ECO:0007669"/>
    <property type="project" value="UniProtKB-SubCell"/>
</dbReference>
<dbReference type="PROSITE" id="PS50157">
    <property type="entry name" value="ZINC_FINGER_C2H2_2"/>
    <property type="match status" value="4"/>
</dbReference>
<evidence type="ECO:0000256" key="10">
    <source>
        <dbReference type="ARBA" id="ARBA00022771"/>
    </source>
</evidence>
<dbReference type="FunFam" id="3.30.160.60:FF:000356">
    <property type="entry name" value="E3 ubiquitin-protein ligase ZFP91"/>
    <property type="match status" value="1"/>
</dbReference>
<comment type="caution">
    <text evidence="22">The sequence shown here is derived from an EMBL/GenBank/DDBJ whole genome shotgun (WGS) entry which is preliminary data.</text>
</comment>
<dbReference type="AlphaFoldDB" id="A0A6G0HIK1"/>
<feature type="compositionally biased region" description="Basic residues" evidence="20">
    <location>
        <begin position="33"/>
        <end position="42"/>
    </location>
</feature>
<dbReference type="GO" id="GO:0003712">
    <property type="term" value="F:transcription coregulator activity"/>
    <property type="evidence" value="ECO:0007669"/>
    <property type="project" value="TreeGrafter"/>
</dbReference>
<comment type="similarity">
    <text evidence="4">Belongs to the krueppel C2H2-type zinc-finger protein family.</text>
</comment>
<feature type="region of interest" description="Disordered" evidence="20">
    <location>
        <begin position="516"/>
        <end position="541"/>
    </location>
</feature>
<feature type="compositionally biased region" description="Low complexity" evidence="20">
    <location>
        <begin position="50"/>
        <end position="67"/>
    </location>
</feature>
<keyword evidence="9" id="KW-0677">Repeat</keyword>
<feature type="compositionally biased region" description="Basic and acidic residues" evidence="20">
    <location>
        <begin position="115"/>
        <end position="130"/>
    </location>
</feature>
<comment type="subunit">
    <text evidence="15">Interacts with MAP3K14/NIK.</text>
</comment>
<feature type="domain" description="C2H2-type" evidence="21">
    <location>
        <begin position="323"/>
        <end position="350"/>
    </location>
</feature>
<evidence type="ECO:0000259" key="21">
    <source>
        <dbReference type="PROSITE" id="PS50157"/>
    </source>
</evidence>
<keyword evidence="6" id="KW-0597">Phosphoprotein</keyword>
<evidence type="ECO:0000256" key="14">
    <source>
        <dbReference type="ARBA" id="ARBA00054990"/>
    </source>
</evidence>
<evidence type="ECO:0000256" key="12">
    <source>
        <dbReference type="ARBA" id="ARBA00022833"/>
    </source>
</evidence>
<organism evidence="22 23">
    <name type="scientific">Larimichthys crocea</name>
    <name type="common">Large yellow croaker</name>
    <name type="synonym">Pseudosciaena crocea</name>
    <dbReference type="NCBI Taxonomy" id="215358"/>
    <lineage>
        <taxon>Eukaryota</taxon>
        <taxon>Metazoa</taxon>
        <taxon>Chordata</taxon>
        <taxon>Craniata</taxon>
        <taxon>Vertebrata</taxon>
        <taxon>Euteleostomi</taxon>
        <taxon>Actinopterygii</taxon>
        <taxon>Neopterygii</taxon>
        <taxon>Teleostei</taxon>
        <taxon>Neoteleostei</taxon>
        <taxon>Acanthomorphata</taxon>
        <taxon>Eupercaria</taxon>
        <taxon>Sciaenidae</taxon>
        <taxon>Larimichthys</taxon>
    </lineage>
</organism>
<feature type="compositionally biased region" description="Acidic residues" evidence="20">
    <location>
        <begin position="169"/>
        <end position="180"/>
    </location>
</feature>
<evidence type="ECO:0000256" key="13">
    <source>
        <dbReference type="ARBA" id="ARBA00023242"/>
    </source>
</evidence>
<feature type="domain" description="C2H2-type" evidence="21">
    <location>
        <begin position="293"/>
        <end position="322"/>
    </location>
</feature>
<evidence type="ECO:0000256" key="8">
    <source>
        <dbReference type="ARBA" id="ARBA00022723"/>
    </source>
</evidence>
<evidence type="ECO:0000313" key="23">
    <source>
        <dbReference type="Proteomes" id="UP000424527"/>
    </source>
</evidence>
<dbReference type="Pfam" id="PF00096">
    <property type="entry name" value="zf-C2H2"/>
    <property type="match status" value="2"/>
</dbReference>
<keyword evidence="11" id="KW-0833">Ubl conjugation pathway</keyword>
<keyword evidence="7" id="KW-0808">Transferase</keyword>
<proteinExistence type="inferred from homology"/>
<dbReference type="SUPFAM" id="SSF57667">
    <property type="entry name" value="beta-beta-alpha zinc fingers"/>
    <property type="match status" value="3"/>
</dbReference>
<dbReference type="InterPro" id="IPR013087">
    <property type="entry name" value="Znf_C2H2_type"/>
</dbReference>
<evidence type="ECO:0000313" key="22">
    <source>
        <dbReference type="EMBL" id="KAE8279068.1"/>
    </source>
</evidence>
<dbReference type="FunFam" id="3.30.160.60:FF:000183">
    <property type="entry name" value="E3 ubiquitin-protein ligase ZFP91"/>
    <property type="match status" value="1"/>
</dbReference>
<dbReference type="Proteomes" id="UP000424527">
    <property type="component" value="Unassembled WGS sequence"/>
</dbReference>
<dbReference type="PANTHER" id="PTHR46179">
    <property type="entry name" value="ZINC FINGER PROTEIN"/>
    <property type="match status" value="1"/>
</dbReference>
<evidence type="ECO:0000256" key="16">
    <source>
        <dbReference type="ARBA" id="ARBA00071305"/>
    </source>
</evidence>
<dbReference type="PANTHER" id="PTHR46179:SF11">
    <property type="entry name" value="E3 UBIQUITIN-PROTEIN LIGASE ZFP91"/>
    <property type="match status" value="1"/>
</dbReference>
<comment type="pathway">
    <text evidence="3">Protein modification; protein ubiquitination.</text>
</comment>
<evidence type="ECO:0000256" key="2">
    <source>
        <dbReference type="ARBA" id="ARBA00004123"/>
    </source>
</evidence>
<gene>
    <name evidence="22" type="ORF">D5F01_LYC22654</name>
</gene>
<evidence type="ECO:0000256" key="5">
    <source>
        <dbReference type="ARBA" id="ARBA00012483"/>
    </source>
</evidence>
<keyword evidence="8" id="KW-0479">Metal-binding</keyword>
<comment type="subcellular location">
    <subcellularLocation>
        <location evidence="2">Nucleus</location>
    </subcellularLocation>
</comment>
<evidence type="ECO:0000256" key="19">
    <source>
        <dbReference type="PROSITE-ProRule" id="PRU00042"/>
    </source>
</evidence>
<dbReference type="GO" id="GO:0006357">
    <property type="term" value="P:regulation of transcription by RNA polymerase II"/>
    <property type="evidence" value="ECO:0007669"/>
    <property type="project" value="TreeGrafter"/>
</dbReference>
<dbReference type="InterPro" id="IPR051061">
    <property type="entry name" value="Zinc_finger_trans_reg"/>
</dbReference>
<evidence type="ECO:0000256" key="4">
    <source>
        <dbReference type="ARBA" id="ARBA00006991"/>
    </source>
</evidence>
<evidence type="ECO:0000256" key="20">
    <source>
        <dbReference type="SAM" id="MobiDB-lite"/>
    </source>
</evidence>
<dbReference type="SMART" id="SM00355">
    <property type="entry name" value="ZnF_C2H2"/>
    <property type="match status" value="5"/>
</dbReference>
<evidence type="ECO:0000256" key="9">
    <source>
        <dbReference type="ARBA" id="ARBA00022737"/>
    </source>
</evidence>
<feature type="region of interest" description="Disordered" evidence="20">
    <location>
        <begin position="1"/>
        <end position="257"/>
    </location>
</feature>
<dbReference type="EMBL" id="REGW02000023">
    <property type="protein sequence ID" value="KAE8279068.1"/>
    <property type="molecule type" value="Genomic_DNA"/>
</dbReference>
<feature type="compositionally biased region" description="Low complexity" evidence="20">
    <location>
        <begin position="516"/>
        <end position="527"/>
    </location>
</feature>
<feature type="domain" description="C2H2-type" evidence="21">
    <location>
        <begin position="381"/>
        <end position="404"/>
    </location>
</feature>
<comment type="catalytic activity">
    <reaction evidence="1">
        <text>S-ubiquitinyl-[E2 ubiquitin-conjugating enzyme]-L-cysteine + [acceptor protein]-L-lysine = [E2 ubiquitin-conjugating enzyme]-L-cysteine + N(6)-ubiquitinyl-[acceptor protein]-L-lysine.</text>
        <dbReference type="EC" id="2.3.2.27"/>
    </reaction>
</comment>
<dbReference type="PROSITE" id="PS00028">
    <property type="entry name" value="ZINC_FINGER_C2H2_1"/>
    <property type="match status" value="4"/>
</dbReference>
<dbReference type="GO" id="GO:0061630">
    <property type="term" value="F:ubiquitin protein ligase activity"/>
    <property type="evidence" value="ECO:0007669"/>
    <property type="project" value="UniProtKB-EC"/>
</dbReference>
<evidence type="ECO:0000256" key="7">
    <source>
        <dbReference type="ARBA" id="ARBA00022679"/>
    </source>
</evidence>
<dbReference type="Gene3D" id="3.30.160.60">
    <property type="entry name" value="Classic Zinc Finger"/>
    <property type="match status" value="4"/>
</dbReference>
<dbReference type="GO" id="GO:0008270">
    <property type="term" value="F:zinc ion binding"/>
    <property type="evidence" value="ECO:0007669"/>
    <property type="project" value="UniProtKB-KW"/>
</dbReference>
<sequence>MDSEEDELSNTETTGDTAEAAKTSPASTERSSGRRGSKRRMKTAVISADSRGSVRVLRSRGAAAGRASESKDDACKKKPTIVQRGRGRPAGSRSKNTPAVQPVIKKPTAKKASRHALEPKPSKSTKDKARPPTRASRTKPPPTACKPEAEMEASSCGEEAGAVKGSDDNVADSDAALDEDPPFRDDPNDLIYEPETKTEKPRRRTTIPQKEVKKEESEKEDEENDVNKERPRVNIVFHRRRKKDDKAPRLPKRRKKPPVQYVRCEMEGCGTVLAHPRYLQHHIKYQHLLKKKYVCDHPSCGRLFRLQKQLLRHAKHHTDQRDYICEYCARAFKSSHNLAVHRMIHTGEKPIQCEICGFTCRQKASLNWHMKKHDAEASYQFSCSICSKKFEKKDSVVAHKAKSHPEVLIAEALAANGGAVISSPTQTPETVPVLTQPDQPTVSQESQEAVSGALTPLQQVVLPLTPQTQIGTSQAQFLQLSTPHVVQVAHQQQPPPCSTSPLLLLLSFPTPAHTASSSSSLPLLPLSRPCPPQIPRAPFSP</sequence>